<sequence>MIKVIMPKRIERRLESELKKAGRNEIGGILMGEHIGENTFEIFDVTVQSYNGTWVRFVRQISGVMRKNLNYFFSKTKFQYRRYNYLGEWHSHPSFSLTPSSQDIQTMWEIVNDEAVGANFAVLLIVKIESQSVQGNVTLYVPGNPVLKGEIVKGGDYT</sequence>
<gene>
    <name evidence="7" type="ORF">CN678_15290</name>
</gene>
<organism evidence="7">
    <name type="scientific">Bacillus toyonensis</name>
    <dbReference type="NCBI Taxonomy" id="155322"/>
    <lineage>
        <taxon>Bacteria</taxon>
        <taxon>Bacillati</taxon>
        <taxon>Bacillota</taxon>
        <taxon>Bacilli</taxon>
        <taxon>Bacillales</taxon>
        <taxon>Bacillaceae</taxon>
        <taxon>Bacillus</taxon>
        <taxon>Bacillus cereus group</taxon>
    </lineage>
</organism>
<evidence type="ECO:0000256" key="2">
    <source>
        <dbReference type="ARBA" id="ARBA00022723"/>
    </source>
</evidence>
<keyword evidence="3" id="KW-0378">Hydrolase</keyword>
<dbReference type="AlphaFoldDB" id="A0AB73R2L9"/>
<keyword evidence="1" id="KW-0645">Protease</keyword>
<proteinExistence type="predicted"/>
<keyword evidence="4" id="KW-0862">Zinc</keyword>
<name>A0AB73R2L9_9BACI</name>
<evidence type="ECO:0000256" key="4">
    <source>
        <dbReference type="ARBA" id="ARBA00022833"/>
    </source>
</evidence>
<protein>
    <recommendedName>
        <fullName evidence="6">JAB domain-containing protein</fullName>
    </recommendedName>
</protein>
<dbReference type="InterPro" id="IPR028090">
    <property type="entry name" value="JAB_dom_prok"/>
</dbReference>
<evidence type="ECO:0000256" key="1">
    <source>
        <dbReference type="ARBA" id="ARBA00022670"/>
    </source>
</evidence>
<dbReference type="Gene3D" id="3.40.140.10">
    <property type="entry name" value="Cytidine Deaminase, domain 2"/>
    <property type="match status" value="1"/>
</dbReference>
<dbReference type="Proteomes" id="UP000220969">
    <property type="component" value="Unassembled WGS sequence"/>
</dbReference>
<keyword evidence="2" id="KW-0479">Metal-binding</keyword>
<evidence type="ECO:0000256" key="3">
    <source>
        <dbReference type="ARBA" id="ARBA00022801"/>
    </source>
</evidence>
<keyword evidence="5" id="KW-0482">Metalloprotease</keyword>
<comment type="caution">
    <text evidence="7">The sequence shown here is derived from an EMBL/GenBank/DDBJ whole genome shotgun (WGS) entry which is preliminary data.</text>
</comment>
<evidence type="ECO:0000259" key="6">
    <source>
        <dbReference type="Pfam" id="PF14464"/>
    </source>
</evidence>
<reference evidence="7" key="1">
    <citation type="submission" date="2017-09" db="EMBL/GenBank/DDBJ databases">
        <title>Large-scale bioinformatics analysis of Bacillus genomes uncovers conserved roles of natural products in bacterial physiology.</title>
        <authorList>
            <consortium name="Agbiome Team Llc"/>
            <person name="Bleich R.M."/>
            <person name="Kirk G.J."/>
            <person name="Santa Maria K.C."/>
            <person name="Allen S.E."/>
            <person name="Farag S."/>
            <person name="Shank E.A."/>
            <person name="Bowers A."/>
        </authorList>
    </citation>
    <scope>NUCLEOTIDE SEQUENCE</scope>
    <source>
        <strain evidence="7">AFS005430</strain>
    </source>
</reference>
<dbReference type="RefSeq" id="WP_098164565.1">
    <property type="nucleotide sequence ID" value="NZ_NUEH01000034.1"/>
</dbReference>
<evidence type="ECO:0000256" key="5">
    <source>
        <dbReference type="ARBA" id="ARBA00023049"/>
    </source>
</evidence>
<evidence type="ECO:0000313" key="7">
    <source>
        <dbReference type="EMBL" id="PEI85555.1"/>
    </source>
</evidence>
<dbReference type="Pfam" id="PF14464">
    <property type="entry name" value="Prok-JAB"/>
    <property type="match status" value="1"/>
</dbReference>
<dbReference type="GO" id="GO:0006508">
    <property type="term" value="P:proteolysis"/>
    <property type="evidence" value="ECO:0007669"/>
    <property type="project" value="UniProtKB-KW"/>
</dbReference>
<accession>A0AB73R2L9</accession>
<dbReference type="EMBL" id="NUEH01000034">
    <property type="protein sequence ID" value="PEI85555.1"/>
    <property type="molecule type" value="Genomic_DNA"/>
</dbReference>
<dbReference type="GO" id="GO:0008237">
    <property type="term" value="F:metallopeptidase activity"/>
    <property type="evidence" value="ECO:0007669"/>
    <property type="project" value="UniProtKB-KW"/>
</dbReference>
<dbReference type="GO" id="GO:0046872">
    <property type="term" value="F:metal ion binding"/>
    <property type="evidence" value="ECO:0007669"/>
    <property type="project" value="UniProtKB-KW"/>
</dbReference>
<feature type="domain" description="JAB" evidence="6">
    <location>
        <begin position="8"/>
        <end position="127"/>
    </location>
</feature>
<dbReference type="SUPFAM" id="SSF102712">
    <property type="entry name" value="JAB1/MPN domain"/>
    <property type="match status" value="1"/>
</dbReference>